<feature type="signal peptide" evidence="1">
    <location>
        <begin position="1"/>
        <end position="22"/>
    </location>
</feature>
<name>A0A0N5C7U1_STREA</name>
<reference evidence="3" key="1">
    <citation type="submission" date="2017-02" db="UniProtKB">
        <authorList>
            <consortium name="WormBaseParasite"/>
        </authorList>
    </citation>
    <scope>IDENTIFICATION</scope>
</reference>
<dbReference type="WBParaSite" id="SPAL_0001400300.1">
    <property type="protein sequence ID" value="SPAL_0001400300.1"/>
    <property type="gene ID" value="SPAL_0001400300"/>
</dbReference>
<evidence type="ECO:0000313" key="3">
    <source>
        <dbReference type="WBParaSite" id="SPAL_0001400300.1"/>
    </source>
</evidence>
<protein>
    <submittedName>
        <fullName evidence="3">Uncharacterized protein</fullName>
    </submittedName>
</protein>
<sequence>MILKNIIIILFIILFNIIDVENHLCKRRRPKLRVWGRIDCRNRLAKDMRIGLYQFNRFKYPKLLKEVPCRCEKYFDIRAEEISHSRTMPYLAVTYKYINGRFLCKPRAIVRLPKSYDNSPYKCVKIPIKIMLNKHKLGFHE</sequence>
<keyword evidence="1" id="KW-0732">Signal</keyword>
<feature type="chain" id="PRO_5005895600" evidence="1">
    <location>
        <begin position="23"/>
        <end position="141"/>
    </location>
</feature>
<organism evidence="2 3">
    <name type="scientific">Strongyloides papillosus</name>
    <name type="common">Intestinal threadworm</name>
    <dbReference type="NCBI Taxonomy" id="174720"/>
    <lineage>
        <taxon>Eukaryota</taxon>
        <taxon>Metazoa</taxon>
        <taxon>Ecdysozoa</taxon>
        <taxon>Nematoda</taxon>
        <taxon>Chromadorea</taxon>
        <taxon>Rhabditida</taxon>
        <taxon>Tylenchina</taxon>
        <taxon>Panagrolaimomorpha</taxon>
        <taxon>Strongyloidoidea</taxon>
        <taxon>Strongyloididae</taxon>
        <taxon>Strongyloides</taxon>
    </lineage>
</organism>
<evidence type="ECO:0000313" key="2">
    <source>
        <dbReference type="Proteomes" id="UP000046392"/>
    </source>
</evidence>
<keyword evidence="2" id="KW-1185">Reference proteome</keyword>
<evidence type="ECO:0000256" key="1">
    <source>
        <dbReference type="SAM" id="SignalP"/>
    </source>
</evidence>
<accession>A0A0N5C7U1</accession>
<dbReference type="Proteomes" id="UP000046392">
    <property type="component" value="Unplaced"/>
</dbReference>
<dbReference type="AlphaFoldDB" id="A0A0N5C7U1"/>
<proteinExistence type="predicted"/>